<gene>
    <name evidence="2" type="ORF">ANE_LOCUS1080</name>
</gene>
<comment type="caution">
    <text evidence="2">The sequence shown here is derived from an EMBL/GenBank/DDBJ whole genome shotgun (WGS) entry which is preliminary data.</text>
</comment>
<sequence length="166" mass="19745">MAKTEVEERNRTLRLRKKNRRIRSKFPPILGRTLKLRRPWLLARAKKDDKKIGNKSSYQTILIEEDEIVVSQGLIDFKLDKGKSMYEDEMGFYDFVIRSLNNEKSPMSEYLVKERWNMESTETKMRIEEKLRVLEAKEVQFRIEMVEQKANLLKEVVSAMLETVNS</sequence>
<proteinExistence type="predicted"/>
<name>A0A565AMH8_9BRAS</name>
<dbReference type="OrthoDB" id="1112745at2759"/>
<protein>
    <recommendedName>
        <fullName evidence="1">Glabrous enhancer-binding protein-like C-terminal domain-containing protein</fullName>
    </recommendedName>
</protein>
<feature type="domain" description="Glabrous enhancer-binding protein-like C-terminal" evidence="1">
    <location>
        <begin position="107"/>
        <end position="161"/>
    </location>
</feature>
<dbReference type="Pfam" id="PF22757">
    <property type="entry name" value="GeBP-like_C"/>
    <property type="match status" value="1"/>
</dbReference>
<accession>A0A565AMH8</accession>
<evidence type="ECO:0000313" key="2">
    <source>
        <dbReference type="EMBL" id="VVA90635.1"/>
    </source>
</evidence>
<dbReference type="InterPro" id="IPR053933">
    <property type="entry name" value="GeBP-like_C"/>
</dbReference>
<keyword evidence="3" id="KW-1185">Reference proteome</keyword>
<reference evidence="2" key="1">
    <citation type="submission" date="2019-07" db="EMBL/GenBank/DDBJ databases">
        <authorList>
            <person name="Dittberner H."/>
        </authorList>
    </citation>
    <scope>NUCLEOTIDE SEQUENCE [LARGE SCALE GENOMIC DNA]</scope>
</reference>
<dbReference type="Proteomes" id="UP000489600">
    <property type="component" value="Unassembled WGS sequence"/>
</dbReference>
<evidence type="ECO:0000313" key="3">
    <source>
        <dbReference type="Proteomes" id="UP000489600"/>
    </source>
</evidence>
<dbReference type="EMBL" id="CABITT030000001">
    <property type="protein sequence ID" value="VVA90635.1"/>
    <property type="molecule type" value="Genomic_DNA"/>
</dbReference>
<organism evidence="2 3">
    <name type="scientific">Arabis nemorensis</name>
    <dbReference type="NCBI Taxonomy" id="586526"/>
    <lineage>
        <taxon>Eukaryota</taxon>
        <taxon>Viridiplantae</taxon>
        <taxon>Streptophyta</taxon>
        <taxon>Embryophyta</taxon>
        <taxon>Tracheophyta</taxon>
        <taxon>Spermatophyta</taxon>
        <taxon>Magnoliopsida</taxon>
        <taxon>eudicotyledons</taxon>
        <taxon>Gunneridae</taxon>
        <taxon>Pentapetalae</taxon>
        <taxon>rosids</taxon>
        <taxon>malvids</taxon>
        <taxon>Brassicales</taxon>
        <taxon>Brassicaceae</taxon>
        <taxon>Arabideae</taxon>
        <taxon>Arabis</taxon>
    </lineage>
</organism>
<dbReference type="AlphaFoldDB" id="A0A565AMH8"/>
<evidence type="ECO:0000259" key="1">
    <source>
        <dbReference type="Pfam" id="PF22757"/>
    </source>
</evidence>